<dbReference type="KEGG" id="mic:Mic7113_4692"/>
<evidence type="ECO:0000313" key="2">
    <source>
        <dbReference type="EMBL" id="AFZ20365.1"/>
    </source>
</evidence>
<dbReference type="AlphaFoldDB" id="K9WIX7"/>
<dbReference type="EMBL" id="CP003630">
    <property type="protein sequence ID" value="AFZ20365.1"/>
    <property type="molecule type" value="Genomic_DNA"/>
</dbReference>
<organism evidence="2 3">
    <name type="scientific">Allocoleopsis franciscana PCC 7113</name>
    <dbReference type="NCBI Taxonomy" id="1173027"/>
    <lineage>
        <taxon>Bacteria</taxon>
        <taxon>Bacillati</taxon>
        <taxon>Cyanobacteriota</taxon>
        <taxon>Cyanophyceae</taxon>
        <taxon>Coleofasciculales</taxon>
        <taxon>Coleofasciculaceae</taxon>
        <taxon>Allocoleopsis</taxon>
        <taxon>Allocoleopsis franciscana</taxon>
    </lineage>
</organism>
<feature type="region of interest" description="Disordered" evidence="1">
    <location>
        <begin position="169"/>
        <end position="188"/>
    </location>
</feature>
<keyword evidence="3" id="KW-1185">Reference proteome</keyword>
<dbReference type="HOGENOM" id="CLU_1439590_0_0_3"/>
<dbReference type="Proteomes" id="UP000010471">
    <property type="component" value="Chromosome"/>
</dbReference>
<evidence type="ECO:0000256" key="1">
    <source>
        <dbReference type="SAM" id="MobiDB-lite"/>
    </source>
</evidence>
<gene>
    <name evidence="2" type="ORF">Mic7113_4692</name>
</gene>
<reference evidence="2 3" key="1">
    <citation type="submission" date="2012-06" db="EMBL/GenBank/DDBJ databases">
        <title>Finished chromosome of genome of Microcoleus sp. PCC 7113.</title>
        <authorList>
            <consortium name="US DOE Joint Genome Institute"/>
            <person name="Gugger M."/>
            <person name="Coursin T."/>
            <person name="Rippka R."/>
            <person name="Tandeau De Marsac N."/>
            <person name="Huntemann M."/>
            <person name="Wei C.-L."/>
            <person name="Han J."/>
            <person name="Detter J.C."/>
            <person name="Han C."/>
            <person name="Tapia R."/>
            <person name="Chen A."/>
            <person name="Kyrpides N."/>
            <person name="Mavromatis K."/>
            <person name="Markowitz V."/>
            <person name="Szeto E."/>
            <person name="Ivanova N."/>
            <person name="Pagani I."/>
            <person name="Pati A."/>
            <person name="Goodwin L."/>
            <person name="Nordberg H.P."/>
            <person name="Cantor M.N."/>
            <person name="Hua S.X."/>
            <person name="Woyke T."/>
            <person name="Kerfeld C.A."/>
        </authorList>
    </citation>
    <scope>NUCLEOTIDE SEQUENCE [LARGE SCALE GENOMIC DNA]</scope>
    <source>
        <strain evidence="2 3">PCC 7113</strain>
    </source>
</reference>
<name>K9WIX7_9CYAN</name>
<feature type="region of interest" description="Disordered" evidence="1">
    <location>
        <begin position="59"/>
        <end position="88"/>
    </location>
</feature>
<proteinExistence type="predicted"/>
<evidence type="ECO:0000313" key="3">
    <source>
        <dbReference type="Proteomes" id="UP000010471"/>
    </source>
</evidence>
<protein>
    <submittedName>
        <fullName evidence="2">Uncharacterized protein</fullName>
    </submittedName>
</protein>
<accession>K9WIX7</accession>
<sequence length="188" mass="21316">MNITKTELKNELHLESVDEVTKAQQQLNHSNLEESFLNPVEANEIRRYFHLLETGLTPQEAEQQAKLTTSNHSINGNGQNSGQPAHTNPASKIEQILQNQQNLARTLLELSHKQAELLEAKSWTQFQSTYASHLNNDISKFTDDMTALFSVMNSNIENAEFISTEEYEPLPFDSRPKMPPLDRLPSAL</sequence>
<dbReference type="RefSeq" id="WP_015184500.1">
    <property type="nucleotide sequence ID" value="NC_019738.1"/>
</dbReference>